<evidence type="ECO:0008006" key="8">
    <source>
        <dbReference type="Google" id="ProtNLM"/>
    </source>
</evidence>
<dbReference type="Pfam" id="PF12831">
    <property type="entry name" value="FAD_oxidored"/>
    <property type="match status" value="2"/>
</dbReference>
<reference evidence="6 7" key="1">
    <citation type="submission" date="2014-07" db="EMBL/GenBank/DDBJ databases">
        <title>Draft genome of Clostridium celerecrescens 152B isolated from sediments associated with methane hydrate from Krishna Godavari basin.</title>
        <authorList>
            <person name="Honkalas V.S."/>
            <person name="Dabir A.P."/>
            <person name="Arora P."/>
            <person name="Dhakephalkar P.K."/>
        </authorList>
    </citation>
    <scope>NUCLEOTIDE SEQUENCE [LARGE SCALE GENOMIC DNA]</scope>
    <source>
        <strain evidence="6 7">152B</strain>
    </source>
</reference>
<dbReference type="Proteomes" id="UP000028525">
    <property type="component" value="Unassembled WGS sequence"/>
</dbReference>
<dbReference type="PANTHER" id="PTHR43498:SF1">
    <property type="entry name" value="COB--COM HETERODISULFIDE REDUCTASE IRON-SULFUR SUBUNIT A"/>
    <property type="match status" value="1"/>
</dbReference>
<evidence type="ECO:0000256" key="4">
    <source>
        <dbReference type="ARBA" id="ARBA00023004"/>
    </source>
</evidence>
<name>A0A084JFC2_9FIRM</name>
<evidence type="ECO:0000256" key="2">
    <source>
        <dbReference type="ARBA" id="ARBA00022723"/>
    </source>
</evidence>
<dbReference type="InterPro" id="IPR036188">
    <property type="entry name" value="FAD/NAD-bd_sf"/>
</dbReference>
<dbReference type="AlphaFoldDB" id="A0A084JFC2"/>
<keyword evidence="7" id="KW-1185">Reference proteome</keyword>
<evidence type="ECO:0000256" key="5">
    <source>
        <dbReference type="ARBA" id="ARBA00023014"/>
    </source>
</evidence>
<dbReference type="GO" id="GO:0051539">
    <property type="term" value="F:4 iron, 4 sulfur cluster binding"/>
    <property type="evidence" value="ECO:0007669"/>
    <property type="project" value="UniProtKB-KW"/>
</dbReference>
<dbReference type="InterPro" id="IPR039650">
    <property type="entry name" value="HdrA-like"/>
</dbReference>
<dbReference type="GO" id="GO:0016491">
    <property type="term" value="F:oxidoreductase activity"/>
    <property type="evidence" value="ECO:0007669"/>
    <property type="project" value="UniProtKB-KW"/>
</dbReference>
<dbReference type="RefSeq" id="WP_038284185.1">
    <property type="nucleotide sequence ID" value="NZ_JPME01000031.1"/>
</dbReference>
<keyword evidence="1" id="KW-0004">4Fe-4S</keyword>
<evidence type="ECO:0000313" key="7">
    <source>
        <dbReference type="Proteomes" id="UP000028525"/>
    </source>
</evidence>
<proteinExistence type="predicted"/>
<sequence length="620" mass="69819">MLMFQQILEHGEITKEQRDNVSFSNHYDAVILGGGTAGSIAAICLAKKGRNVLIVEKQNFLGGVHSGAMFHYYQGSPGGIYEEYDAQIEQQKKQYRLPEVFGSHPLMRMYVYEQELEDTNCQISFDSALAGIYTDGRTIAGIQYLTPFGLKEASGDYFIDASAEAVLCRIAGSAKKSGREFDGLSQPFSNVRQFFEKDTCRITFDNIDAGYVRQELPEEYTGHIIASLNNPVYSKWQKDQITMGMSPLLGVREGFTIDGIRQLCMDQVIQDKELTEPLFFSSANIDNHVKDMAFESQTLCDWVVGLSMWSTLVSVPIDKEVMIPKALDNVIAAGRILSLDHDMASHTRMMRDCQKSGEAAATVVEEALCLGLPLQDVPYQALKEKLTQTGCLSLENHYVLRDNPPPGRERISHFDLTMEQIRKGMLSDSPGFAMLAAWKMRITESLKSWLTEDNINMQVNSALVLALCEDDSGFSVLIDTAQRRDCYLPQTSKSYNSLRGISAVYALGRLHNAKASEPLLRMLQQNETLINDKVHFDKFIGHLQDYRFQYVSHLVRALLTIADYHPDLCRSIYQGIDEIVMAPEFTVSSTLKSNPDCLHDMTGSLRSYIQWRKNKGERKL</sequence>
<organism evidence="6 7">
    <name type="scientific">Lacrimispora celerecrescens</name>
    <dbReference type="NCBI Taxonomy" id="29354"/>
    <lineage>
        <taxon>Bacteria</taxon>
        <taxon>Bacillati</taxon>
        <taxon>Bacillota</taxon>
        <taxon>Clostridia</taxon>
        <taxon>Lachnospirales</taxon>
        <taxon>Lachnospiraceae</taxon>
        <taxon>Lacrimispora</taxon>
    </lineage>
</organism>
<accession>A0A084JFC2</accession>
<keyword evidence="3" id="KW-0560">Oxidoreductase</keyword>
<dbReference type="STRING" id="29354.IO98_20860"/>
<gene>
    <name evidence="6" type="ORF">IO98_20860</name>
</gene>
<keyword evidence="4" id="KW-0408">Iron</keyword>
<evidence type="ECO:0000256" key="1">
    <source>
        <dbReference type="ARBA" id="ARBA00022485"/>
    </source>
</evidence>
<dbReference type="EMBL" id="JPME01000031">
    <property type="protein sequence ID" value="KEZ87656.1"/>
    <property type="molecule type" value="Genomic_DNA"/>
</dbReference>
<keyword evidence="5" id="KW-0411">Iron-sulfur</keyword>
<dbReference type="Gene3D" id="3.50.50.60">
    <property type="entry name" value="FAD/NAD(P)-binding domain"/>
    <property type="match status" value="1"/>
</dbReference>
<evidence type="ECO:0000313" key="6">
    <source>
        <dbReference type="EMBL" id="KEZ87656.1"/>
    </source>
</evidence>
<protein>
    <recommendedName>
        <fullName evidence="8">FAD-dependent oxidoreductase</fullName>
    </recommendedName>
</protein>
<dbReference type="GO" id="GO:0046872">
    <property type="term" value="F:metal ion binding"/>
    <property type="evidence" value="ECO:0007669"/>
    <property type="project" value="UniProtKB-KW"/>
</dbReference>
<keyword evidence="2" id="KW-0479">Metal-binding</keyword>
<dbReference type="PANTHER" id="PTHR43498">
    <property type="entry name" value="FERREDOXIN:COB-COM HETERODISULFIDE REDUCTASE SUBUNIT A"/>
    <property type="match status" value="1"/>
</dbReference>
<comment type="caution">
    <text evidence="6">The sequence shown here is derived from an EMBL/GenBank/DDBJ whole genome shotgun (WGS) entry which is preliminary data.</text>
</comment>
<evidence type="ECO:0000256" key="3">
    <source>
        <dbReference type="ARBA" id="ARBA00023002"/>
    </source>
</evidence>
<dbReference type="SUPFAM" id="SSF51905">
    <property type="entry name" value="FAD/NAD(P)-binding domain"/>
    <property type="match status" value="1"/>
</dbReference>